<sequence>MTIVLSTDSVAPNERLAFWHDVVSRTFGPHTIETAQRTAFSGSVTTGRLGSLELFTVDADPESVSRTSHSIVQGEEHCVSVGIPLDGPGFVTHDGRQARLVPGDLVLYDSARPVTLQFPERYRIQVVRIPRDALAVSDQDLRGVTGITICGREGLGRLVSTFLANLPGCAGEGATTAGQRIAVNAVDVLHTLIAQRVGSPHPATDTQSALILSIRDFIDRHLSDCDLVPATIAAAHHISVRHLHNLFQNQGTTVTRWILQRRLEECRRELARSPGAIAAVAHQWGFRSPSHFSTAFKTAYGTTPRAWQKQHGRPHPGANT</sequence>
<dbReference type="Pfam" id="PF12833">
    <property type="entry name" value="HTH_18"/>
    <property type="match status" value="1"/>
</dbReference>
<dbReference type="PRINTS" id="PR00032">
    <property type="entry name" value="HTHARAC"/>
</dbReference>
<dbReference type="InterPro" id="IPR018060">
    <property type="entry name" value="HTH_AraC"/>
</dbReference>
<proteinExistence type="predicted"/>
<protein>
    <submittedName>
        <fullName evidence="5">Helix-turn-helix domain-containing protein</fullName>
    </submittedName>
</protein>
<dbReference type="SUPFAM" id="SSF46689">
    <property type="entry name" value="Homeodomain-like"/>
    <property type="match status" value="1"/>
</dbReference>
<comment type="caution">
    <text evidence="5">The sequence shown here is derived from an EMBL/GenBank/DDBJ whole genome shotgun (WGS) entry which is preliminary data.</text>
</comment>
<evidence type="ECO:0000259" key="4">
    <source>
        <dbReference type="PROSITE" id="PS01124"/>
    </source>
</evidence>
<reference evidence="5 6" key="1">
    <citation type="submission" date="2023-03" db="EMBL/GenBank/DDBJ databases">
        <title>Draft genome sequence of type strain Streptomyces ferralitis JCM 14344.</title>
        <authorList>
            <person name="Klaysubun C."/>
            <person name="Duangmal K."/>
        </authorList>
    </citation>
    <scope>NUCLEOTIDE SEQUENCE [LARGE SCALE GENOMIC DNA]</scope>
    <source>
        <strain evidence="5 6">JCM 14344</strain>
    </source>
</reference>
<evidence type="ECO:0000256" key="1">
    <source>
        <dbReference type="ARBA" id="ARBA00023015"/>
    </source>
</evidence>
<dbReference type="RefSeq" id="WP_275821917.1">
    <property type="nucleotide sequence ID" value="NZ_BAAANM010000014.1"/>
</dbReference>
<dbReference type="PROSITE" id="PS01124">
    <property type="entry name" value="HTH_ARAC_FAMILY_2"/>
    <property type="match status" value="1"/>
</dbReference>
<dbReference type="EMBL" id="JARHTQ010000042">
    <property type="protein sequence ID" value="MDF2260876.1"/>
    <property type="molecule type" value="Genomic_DNA"/>
</dbReference>
<keyword evidence="2" id="KW-0238">DNA-binding</keyword>
<keyword evidence="1" id="KW-0805">Transcription regulation</keyword>
<name>A0ABT5ZAK8_9ACTN</name>
<dbReference type="InterPro" id="IPR035418">
    <property type="entry name" value="AraC-bd_2"/>
</dbReference>
<evidence type="ECO:0000256" key="2">
    <source>
        <dbReference type="ARBA" id="ARBA00023125"/>
    </source>
</evidence>
<dbReference type="PANTHER" id="PTHR46796">
    <property type="entry name" value="HTH-TYPE TRANSCRIPTIONAL ACTIVATOR RHAS-RELATED"/>
    <property type="match status" value="1"/>
</dbReference>
<keyword evidence="6" id="KW-1185">Reference proteome</keyword>
<organism evidence="5 6">
    <name type="scientific">Streptantibioticus ferralitis</name>
    <dbReference type="NCBI Taxonomy" id="236510"/>
    <lineage>
        <taxon>Bacteria</taxon>
        <taxon>Bacillati</taxon>
        <taxon>Actinomycetota</taxon>
        <taxon>Actinomycetes</taxon>
        <taxon>Kitasatosporales</taxon>
        <taxon>Streptomycetaceae</taxon>
        <taxon>Streptantibioticus</taxon>
    </lineage>
</organism>
<accession>A0ABT5ZAK8</accession>
<evidence type="ECO:0000313" key="6">
    <source>
        <dbReference type="Proteomes" id="UP001220022"/>
    </source>
</evidence>
<feature type="domain" description="HTH araC/xylS-type" evidence="4">
    <location>
        <begin position="212"/>
        <end position="310"/>
    </location>
</feature>
<dbReference type="InterPro" id="IPR050204">
    <property type="entry name" value="AraC_XylS_family_regulators"/>
</dbReference>
<evidence type="ECO:0000256" key="3">
    <source>
        <dbReference type="ARBA" id="ARBA00023163"/>
    </source>
</evidence>
<evidence type="ECO:0000313" key="5">
    <source>
        <dbReference type="EMBL" id="MDF2260876.1"/>
    </source>
</evidence>
<dbReference type="SMART" id="SM00342">
    <property type="entry name" value="HTH_ARAC"/>
    <property type="match status" value="1"/>
</dbReference>
<dbReference type="Proteomes" id="UP001220022">
    <property type="component" value="Unassembled WGS sequence"/>
</dbReference>
<keyword evidence="3" id="KW-0804">Transcription</keyword>
<gene>
    <name evidence="5" type="ORF">P2L57_35710</name>
</gene>
<dbReference type="InterPro" id="IPR009057">
    <property type="entry name" value="Homeodomain-like_sf"/>
</dbReference>
<dbReference type="InterPro" id="IPR020449">
    <property type="entry name" value="Tscrpt_reg_AraC-type_HTH"/>
</dbReference>
<dbReference type="PANTHER" id="PTHR46796:SF6">
    <property type="entry name" value="ARAC SUBFAMILY"/>
    <property type="match status" value="1"/>
</dbReference>
<dbReference type="Gene3D" id="1.10.10.60">
    <property type="entry name" value="Homeodomain-like"/>
    <property type="match status" value="1"/>
</dbReference>
<dbReference type="Pfam" id="PF14525">
    <property type="entry name" value="AraC_binding_2"/>
    <property type="match status" value="1"/>
</dbReference>